<evidence type="ECO:0000256" key="5">
    <source>
        <dbReference type="ARBA" id="ARBA00022679"/>
    </source>
</evidence>
<dbReference type="InterPro" id="IPR015421">
    <property type="entry name" value="PyrdxlP-dep_Trfase_major"/>
</dbReference>
<proteinExistence type="inferred from homology"/>
<evidence type="ECO:0000256" key="2">
    <source>
        <dbReference type="ARBA" id="ARBA00007441"/>
    </source>
</evidence>
<dbReference type="AlphaFoldDB" id="A0A523BF46"/>
<dbReference type="FunFam" id="3.40.640.10:FF:000033">
    <property type="entry name" value="Aspartate aminotransferase"/>
    <property type="match status" value="1"/>
</dbReference>
<dbReference type="Gene3D" id="3.90.1150.10">
    <property type="entry name" value="Aspartate Aminotransferase, domain 1"/>
    <property type="match status" value="1"/>
</dbReference>
<dbReference type="InterPro" id="IPR015422">
    <property type="entry name" value="PyrdxlP-dep_Trfase_small"/>
</dbReference>
<evidence type="ECO:0000256" key="3">
    <source>
        <dbReference type="ARBA" id="ARBA00011738"/>
    </source>
</evidence>
<dbReference type="SUPFAM" id="SSF53383">
    <property type="entry name" value="PLP-dependent transferases"/>
    <property type="match status" value="1"/>
</dbReference>
<dbReference type="Gene3D" id="3.40.640.10">
    <property type="entry name" value="Type I PLP-dependent aspartate aminotransferase-like (Major domain)"/>
    <property type="match status" value="1"/>
</dbReference>
<dbReference type="PROSITE" id="PS00105">
    <property type="entry name" value="AA_TRANSFER_CLASS_1"/>
    <property type="match status" value="1"/>
</dbReference>
<reference evidence="9 10" key="1">
    <citation type="journal article" date="2019" name="Nat. Microbiol.">
        <title>Expanding anaerobic alkane metabolism in the domain of Archaea.</title>
        <authorList>
            <person name="Wang Y."/>
            <person name="Wegener G."/>
            <person name="Hou J."/>
            <person name="Wang F."/>
            <person name="Xiao X."/>
        </authorList>
    </citation>
    <scope>NUCLEOTIDE SEQUENCE [LARGE SCALE GENOMIC DNA]</scope>
    <source>
        <strain evidence="9">WYZ-LMO10</strain>
    </source>
</reference>
<keyword evidence="4 7" id="KW-0032">Aminotransferase</keyword>
<dbReference type="PANTHER" id="PTHR46383">
    <property type="entry name" value="ASPARTATE AMINOTRANSFERASE"/>
    <property type="match status" value="1"/>
</dbReference>
<dbReference type="InterPro" id="IPR050596">
    <property type="entry name" value="AspAT/PAT-like"/>
</dbReference>
<organism evidence="9 10">
    <name type="scientific">Thermoproteota archaeon</name>
    <dbReference type="NCBI Taxonomy" id="2056631"/>
    <lineage>
        <taxon>Archaea</taxon>
        <taxon>Thermoproteota</taxon>
    </lineage>
</organism>
<evidence type="ECO:0000313" key="9">
    <source>
        <dbReference type="EMBL" id="TDA39569.1"/>
    </source>
</evidence>
<dbReference type="GO" id="GO:0006520">
    <property type="term" value="P:amino acid metabolic process"/>
    <property type="evidence" value="ECO:0007669"/>
    <property type="project" value="InterPro"/>
</dbReference>
<protein>
    <recommendedName>
        <fullName evidence="7">Aminotransferase</fullName>
        <ecNumber evidence="7">2.6.1.-</ecNumber>
    </recommendedName>
</protein>
<comment type="caution">
    <text evidence="9">The sequence shown here is derived from an EMBL/GenBank/DDBJ whole genome shotgun (WGS) entry which is preliminary data.</text>
</comment>
<sequence length="384" mass="42407">MVLARRLLNLKESGTLKAMAKAKELQSMGVNVIQLDVGEPDFPTPENIVRAAKTALDSGYTHYTPSPGIPELREAIALKLREENRLNVSRDNIVVTPGSKQAIFYAVMALVDEGDEVIIPTPAWPSYMEIVTVAGGRAREVPSTTDFSVNTEGIKEAINERTKLIIINSPNNPTGYVMSEKEVSELADIVADHDVFVLSDEIYEKLVYERQHISIGSLPGMDEKTITINGFSKAYAMTGWRLGYVAAPKPIASAINKLQQHSASCPSSFAQKAALEALKPETPVRPMVEEFRRRRDFICGALEKLHFFRFSKPLGAFYVFPDISATNMKSGKFCDLLLEKAGVSTTPGEDFGGYDSHIRISYANSMENLMEAVSRIERVLESLP</sequence>
<keyword evidence="5 7" id="KW-0808">Transferase</keyword>
<dbReference type="InterPro" id="IPR015424">
    <property type="entry name" value="PyrdxlP-dep_Trfase"/>
</dbReference>
<evidence type="ECO:0000256" key="1">
    <source>
        <dbReference type="ARBA" id="ARBA00001933"/>
    </source>
</evidence>
<dbReference type="InterPro" id="IPR004839">
    <property type="entry name" value="Aminotransferase_I/II_large"/>
</dbReference>
<comment type="cofactor">
    <cofactor evidence="1 7">
        <name>pyridoxal 5'-phosphate</name>
        <dbReference type="ChEBI" id="CHEBI:597326"/>
    </cofactor>
</comment>
<name>A0A523BF46_9CREN</name>
<dbReference type="Proteomes" id="UP000315399">
    <property type="component" value="Unassembled WGS sequence"/>
</dbReference>
<dbReference type="EMBL" id="QNVH01000010">
    <property type="protein sequence ID" value="TDA39569.1"/>
    <property type="molecule type" value="Genomic_DNA"/>
</dbReference>
<dbReference type="EC" id="2.6.1.-" evidence="7"/>
<dbReference type="PANTHER" id="PTHR46383:SF1">
    <property type="entry name" value="ASPARTATE AMINOTRANSFERASE"/>
    <property type="match status" value="1"/>
</dbReference>
<dbReference type="GO" id="GO:0030170">
    <property type="term" value="F:pyridoxal phosphate binding"/>
    <property type="evidence" value="ECO:0007669"/>
    <property type="project" value="InterPro"/>
</dbReference>
<accession>A0A523BF46</accession>
<evidence type="ECO:0000256" key="4">
    <source>
        <dbReference type="ARBA" id="ARBA00022576"/>
    </source>
</evidence>
<evidence type="ECO:0000256" key="6">
    <source>
        <dbReference type="ARBA" id="ARBA00022898"/>
    </source>
</evidence>
<keyword evidence="6" id="KW-0663">Pyridoxal phosphate</keyword>
<evidence type="ECO:0000259" key="8">
    <source>
        <dbReference type="Pfam" id="PF00155"/>
    </source>
</evidence>
<dbReference type="GO" id="GO:0008483">
    <property type="term" value="F:transaminase activity"/>
    <property type="evidence" value="ECO:0007669"/>
    <property type="project" value="UniProtKB-KW"/>
</dbReference>
<gene>
    <name evidence="9" type="ORF">DSO08_01890</name>
</gene>
<dbReference type="CDD" id="cd00609">
    <property type="entry name" value="AAT_like"/>
    <property type="match status" value="1"/>
</dbReference>
<evidence type="ECO:0000313" key="10">
    <source>
        <dbReference type="Proteomes" id="UP000315399"/>
    </source>
</evidence>
<feature type="domain" description="Aminotransferase class I/classII large" evidence="8">
    <location>
        <begin position="31"/>
        <end position="376"/>
    </location>
</feature>
<evidence type="ECO:0000256" key="7">
    <source>
        <dbReference type="RuleBase" id="RU000481"/>
    </source>
</evidence>
<comment type="similarity">
    <text evidence="2 7">Belongs to the class-I pyridoxal-phosphate-dependent aminotransferase family.</text>
</comment>
<dbReference type="Pfam" id="PF00155">
    <property type="entry name" value="Aminotran_1_2"/>
    <property type="match status" value="1"/>
</dbReference>
<dbReference type="InterPro" id="IPR004838">
    <property type="entry name" value="NHTrfase_class1_PyrdxlP-BS"/>
</dbReference>
<comment type="subunit">
    <text evidence="3">Homodimer.</text>
</comment>